<dbReference type="InterPro" id="IPR045860">
    <property type="entry name" value="Snake_toxin-like_sf"/>
</dbReference>
<dbReference type="PANTHER" id="PTHR10036:SF7">
    <property type="entry name" value="LY6_PLAUR DOMAIN-CONTAINING PROTEIN 1"/>
    <property type="match status" value="1"/>
</dbReference>
<dbReference type="SUPFAM" id="SSF57302">
    <property type="entry name" value="Snake toxin-like"/>
    <property type="match status" value="1"/>
</dbReference>
<evidence type="ECO:0000259" key="6">
    <source>
        <dbReference type="Pfam" id="PF00021"/>
    </source>
</evidence>
<sequence length="326" mass="34863">MKPFSQRWMLPRVLGERTSGIGGGGSKALPAGQRAPVPPAAGLGGQEGKCSPSSTPGGSLGRERRNRGAGFSQQPSPGLGRQGTREDAGVYANYPWLGGKPKVAAGSFRETGWSRTTPVFTPVCFLVGAHLGFPGVALSWARLPGRCHRTLQRCARQINRVQSASSWSRTPPHPAHPAAVESNPGNDQKRRRGFMGHSKGPTGFALQIQCYQCEEFQLNNDCSSPEFIVNCTVNVQDMCQKEVMEQSAGIMYRKSCASSAACLIASAGYQSFCSPGKLNSVCISCCNTPLCNGPRPKKRSSSATALRPWLPSTILLLKIALFLAHC</sequence>
<keyword evidence="8" id="KW-1185">Reference proteome</keyword>
<accession>A0AAA9TJC5</accession>
<feature type="domain" description="UPAR/Ly6" evidence="6">
    <location>
        <begin position="208"/>
        <end position="293"/>
    </location>
</feature>
<evidence type="ECO:0000256" key="2">
    <source>
        <dbReference type="ARBA" id="ARBA00022622"/>
    </source>
</evidence>
<comment type="subcellular location">
    <subcellularLocation>
        <location evidence="1">Cell membrane</location>
        <topology evidence="1">Lipid-anchor</topology>
        <topology evidence="1">GPI-anchor</topology>
    </subcellularLocation>
</comment>
<dbReference type="AlphaFoldDB" id="A0AAA9TJC5"/>
<keyword evidence="2" id="KW-0325">Glycoprotein</keyword>
<name>A0AAA9TJC5_BOVIN</name>
<evidence type="ECO:0000256" key="1">
    <source>
        <dbReference type="ARBA" id="ARBA00004609"/>
    </source>
</evidence>
<dbReference type="Ensembl" id="ENSBTAT00000092231.2">
    <property type="protein sequence ID" value="ENSBTAP00000097023.1"/>
    <property type="gene ID" value="ENSBTAG00000005234.6"/>
</dbReference>
<evidence type="ECO:0000313" key="7">
    <source>
        <dbReference type="Ensembl" id="ENSBTAP00000097023.1"/>
    </source>
</evidence>
<feature type="region of interest" description="Disordered" evidence="5">
    <location>
        <begin position="1"/>
        <end position="85"/>
    </location>
</feature>
<dbReference type="PANTHER" id="PTHR10036">
    <property type="entry name" value="CD59 GLYCOPROTEIN"/>
    <property type="match status" value="1"/>
</dbReference>
<reference evidence="7" key="2">
    <citation type="submission" date="2025-08" db="UniProtKB">
        <authorList>
            <consortium name="Ensembl"/>
        </authorList>
    </citation>
    <scope>IDENTIFICATION</scope>
    <source>
        <strain evidence="7">Hereford</strain>
    </source>
</reference>
<dbReference type="Proteomes" id="UP000009136">
    <property type="component" value="Chromosome 2"/>
</dbReference>
<reference evidence="7" key="1">
    <citation type="submission" date="2018-03" db="EMBL/GenBank/DDBJ databases">
        <title>ARS-UCD1.2.</title>
        <authorList>
            <person name="Rosen B.D."/>
            <person name="Bickhart D.M."/>
            <person name="Koren S."/>
            <person name="Schnabel R.D."/>
            <person name="Hall R."/>
            <person name="Zimin A."/>
            <person name="Dreischer C."/>
            <person name="Schultheiss S."/>
            <person name="Schroeder S.G."/>
            <person name="Elsik C.G."/>
            <person name="Couldrey C."/>
            <person name="Liu G.E."/>
            <person name="Van Tassell C.P."/>
            <person name="Phillippy A.M."/>
            <person name="Smith T.P.L."/>
            <person name="Medrano J.F."/>
        </authorList>
    </citation>
    <scope>NUCLEOTIDE SEQUENCE [LARGE SCALE GENOMIC DNA]</scope>
    <source>
        <strain evidence="7">Hereford</strain>
    </source>
</reference>
<reference evidence="7" key="3">
    <citation type="submission" date="2025-09" db="UniProtKB">
        <authorList>
            <consortium name="Ensembl"/>
        </authorList>
    </citation>
    <scope>IDENTIFICATION</scope>
    <source>
        <strain evidence="7">Hereford</strain>
    </source>
</reference>
<proteinExistence type="predicted"/>
<evidence type="ECO:0000256" key="4">
    <source>
        <dbReference type="ARBA" id="ARBA00023157"/>
    </source>
</evidence>
<keyword evidence="2" id="KW-0336">GPI-anchor</keyword>
<keyword evidence="2" id="KW-0472">Membrane</keyword>
<keyword evidence="3" id="KW-0732">Signal</keyword>
<evidence type="ECO:0000256" key="5">
    <source>
        <dbReference type="SAM" id="MobiDB-lite"/>
    </source>
</evidence>
<keyword evidence="2" id="KW-0449">Lipoprotein</keyword>
<feature type="region of interest" description="Disordered" evidence="5">
    <location>
        <begin position="162"/>
        <end position="192"/>
    </location>
</feature>
<keyword evidence="4" id="KW-1015">Disulfide bond</keyword>
<evidence type="ECO:0000313" key="8">
    <source>
        <dbReference type="Proteomes" id="UP000009136"/>
    </source>
</evidence>
<dbReference type="GeneTree" id="ENSGT00390000002215"/>
<organism evidence="7 8">
    <name type="scientific">Bos taurus</name>
    <name type="common">Bovine</name>
    <dbReference type="NCBI Taxonomy" id="9913"/>
    <lineage>
        <taxon>Eukaryota</taxon>
        <taxon>Metazoa</taxon>
        <taxon>Chordata</taxon>
        <taxon>Craniata</taxon>
        <taxon>Vertebrata</taxon>
        <taxon>Euteleostomi</taxon>
        <taxon>Mammalia</taxon>
        <taxon>Eutheria</taxon>
        <taxon>Laurasiatheria</taxon>
        <taxon>Artiodactyla</taxon>
        <taxon>Ruminantia</taxon>
        <taxon>Pecora</taxon>
        <taxon>Bovidae</taxon>
        <taxon>Bovinae</taxon>
        <taxon>Bos</taxon>
    </lineage>
</organism>
<dbReference type="InterPro" id="IPR016054">
    <property type="entry name" value="LY6_UPA_recep-like"/>
</dbReference>
<protein>
    <submittedName>
        <fullName evidence="7">LY6/PLAUR domain containing 1</fullName>
    </submittedName>
</protein>
<gene>
    <name evidence="7" type="primary">LYPD1</name>
</gene>
<dbReference type="GO" id="GO:0098552">
    <property type="term" value="C:side of membrane"/>
    <property type="evidence" value="ECO:0007669"/>
    <property type="project" value="UniProtKB-KW"/>
</dbReference>
<evidence type="ECO:0000256" key="3">
    <source>
        <dbReference type="ARBA" id="ARBA00022729"/>
    </source>
</evidence>
<dbReference type="CDD" id="cd23559">
    <property type="entry name" value="TFP_LU_ECD_LYPD1"/>
    <property type="match status" value="1"/>
</dbReference>
<dbReference type="Pfam" id="PF00021">
    <property type="entry name" value="UPAR_LY6"/>
    <property type="match status" value="1"/>
</dbReference>
<dbReference type="GO" id="GO:0005886">
    <property type="term" value="C:plasma membrane"/>
    <property type="evidence" value="ECO:0007669"/>
    <property type="project" value="UniProtKB-SubCell"/>
</dbReference>